<evidence type="ECO:0000313" key="2">
    <source>
        <dbReference type="EMBL" id="GJM97679.1"/>
    </source>
</evidence>
<accession>A0AAV5CHR3</accession>
<reference evidence="2" key="2">
    <citation type="submission" date="2021-12" db="EMBL/GenBank/DDBJ databases">
        <title>Resequencing data analysis of finger millet.</title>
        <authorList>
            <person name="Hatakeyama M."/>
            <person name="Aluri S."/>
            <person name="Balachadran M.T."/>
            <person name="Sivarajan S.R."/>
            <person name="Poveda L."/>
            <person name="Shimizu-Inatsugi R."/>
            <person name="Schlapbach R."/>
            <person name="Sreeman S.M."/>
            <person name="Shimizu K.K."/>
        </authorList>
    </citation>
    <scope>NUCLEOTIDE SEQUENCE</scope>
</reference>
<protein>
    <recommendedName>
        <fullName evidence="1">Reverse transcriptase zinc-binding domain-containing protein</fullName>
    </recommendedName>
</protein>
<dbReference type="Pfam" id="PF13966">
    <property type="entry name" value="zf-RVT"/>
    <property type="match status" value="1"/>
</dbReference>
<reference evidence="2" key="1">
    <citation type="journal article" date="2018" name="DNA Res.">
        <title>Multiple hybrid de novo genome assembly of finger millet, an orphan allotetraploid crop.</title>
        <authorList>
            <person name="Hatakeyama M."/>
            <person name="Aluri S."/>
            <person name="Balachadran M.T."/>
            <person name="Sivarajan S.R."/>
            <person name="Patrignani A."/>
            <person name="Gruter S."/>
            <person name="Poveda L."/>
            <person name="Shimizu-Inatsugi R."/>
            <person name="Baeten J."/>
            <person name="Francoijs K.J."/>
            <person name="Nataraja K.N."/>
            <person name="Reddy Y.A.N."/>
            <person name="Phadnis S."/>
            <person name="Ravikumar R.L."/>
            <person name="Schlapbach R."/>
            <person name="Sreeman S.M."/>
            <person name="Shimizu K.K."/>
        </authorList>
    </citation>
    <scope>NUCLEOTIDE SEQUENCE</scope>
</reference>
<sequence>MVPKRVANKRTVAEAMENFVWTGDIHGVATPLVIDQFLQLCDVSLKYISRLQAGMQDSHIWRLSPSEQYTASSAYEALFQGSTSFEPFERIWRTWAPGKCKFFLWLAAHNRCWTADRLARRNMPHPSHCLLCDQEEETINHLLVGCVFARQFWLLFLQRIRLGSLAPQPLASSFQNWWQEAIAAVHTARCKGLNSLIILGAWALWHHRNWRVTQSPCCLNVRQG</sequence>
<evidence type="ECO:0000313" key="3">
    <source>
        <dbReference type="Proteomes" id="UP001054889"/>
    </source>
</evidence>
<keyword evidence="3" id="KW-1185">Reference proteome</keyword>
<evidence type="ECO:0000259" key="1">
    <source>
        <dbReference type="Pfam" id="PF13966"/>
    </source>
</evidence>
<dbReference type="EMBL" id="BQKI01000007">
    <property type="protein sequence ID" value="GJM97679.1"/>
    <property type="molecule type" value="Genomic_DNA"/>
</dbReference>
<comment type="caution">
    <text evidence="2">The sequence shown here is derived from an EMBL/GenBank/DDBJ whole genome shotgun (WGS) entry which is preliminary data.</text>
</comment>
<dbReference type="Proteomes" id="UP001054889">
    <property type="component" value="Unassembled WGS sequence"/>
</dbReference>
<dbReference type="AlphaFoldDB" id="A0AAV5CHR3"/>
<gene>
    <name evidence="2" type="primary">ga14621</name>
    <name evidence="2" type="ORF">PR202_ga14621</name>
</gene>
<proteinExistence type="predicted"/>
<feature type="domain" description="Reverse transcriptase zinc-binding" evidence="1">
    <location>
        <begin position="69"/>
        <end position="153"/>
    </location>
</feature>
<dbReference type="InterPro" id="IPR026960">
    <property type="entry name" value="RVT-Znf"/>
</dbReference>
<name>A0AAV5CHR3_ELECO</name>
<organism evidence="2 3">
    <name type="scientific">Eleusine coracana subsp. coracana</name>
    <dbReference type="NCBI Taxonomy" id="191504"/>
    <lineage>
        <taxon>Eukaryota</taxon>
        <taxon>Viridiplantae</taxon>
        <taxon>Streptophyta</taxon>
        <taxon>Embryophyta</taxon>
        <taxon>Tracheophyta</taxon>
        <taxon>Spermatophyta</taxon>
        <taxon>Magnoliopsida</taxon>
        <taxon>Liliopsida</taxon>
        <taxon>Poales</taxon>
        <taxon>Poaceae</taxon>
        <taxon>PACMAD clade</taxon>
        <taxon>Chloridoideae</taxon>
        <taxon>Cynodonteae</taxon>
        <taxon>Eleusininae</taxon>
        <taxon>Eleusine</taxon>
    </lineage>
</organism>